<dbReference type="Proteomes" id="UP000265520">
    <property type="component" value="Unassembled WGS sequence"/>
</dbReference>
<dbReference type="EMBL" id="LXQA010052334">
    <property type="protein sequence ID" value="MCI03493.1"/>
    <property type="molecule type" value="Genomic_DNA"/>
</dbReference>
<evidence type="ECO:0000313" key="2">
    <source>
        <dbReference type="Proteomes" id="UP000265520"/>
    </source>
</evidence>
<name>A0A392NUI9_9FABA</name>
<keyword evidence="2" id="KW-1185">Reference proteome</keyword>
<feature type="non-terminal residue" evidence="1">
    <location>
        <position position="209"/>
    </location>
</feature>
<comment type="caution">
    <text evidence="1">The sequence shown here is derived from an EMBL/GenBank/DDBJ whole genome shotgun (WGS) entry which is preliminary data.</text>
</comment>
<accession>A0A392NUI9</accession>
<dbReference type="AlphaFoldDB" id="A0A392NUI9"/>
<reference evidence="1 2" key="1">
    <citation type="journal article" date="2018" name="Front. Plant Sci.">
        <title>Red Clover (Trifolium pratense) and Zigzag Clover (T. medium) - A Picture of Genomic Similarities and Differences.</title>
        <authorList>
            <person name="Dluhosova J."/>
            <person name="Istvanek J."/>
            <person name="Nedelnik J."/>
            <person name="Repkova J."/>
        </authorList>
    </citation>
    <scope>NUCLEOTIDE SEQUENCE [LARGE SCALE GENOMIC DNA]</scope>
    <source>
        <strain evidence="2">cv. 10/8</strain>
        <tissue evidence="1">Leaf</tissue>
    </source>
</reference>
<evidence type="ECO:0000313" key="1">
    <source>
        <dbReference type="EMBL" id="MCI03493.1"/>
    </source>
</evidence>
<protein>
    <submittedName>
        <fullName evidence="1">TMV resistance protein N</fullName>
    </submittedName>
</protein>
<proteinExistence type="predicted"/>
<organism evidence="1 2">
    <name type="scientific">Trifolium medium</name>
    <dbReference type="NCBI Taxonomy" id="97028"/>
    <lineage>
        <taxon>Eukaryota</taxon>
        <taxon>Viridiplantae</taxon>
        <taxon>Streptophyta</taxon>
        <taxon>Embryophyta</taxon>
        <taxon>Tracheophyta</taxon>
        <taxon>Spermatophyta</taxon>
        <taxon>Magnoliopsida</taxon>
        <taxon>eudicotyledons</taxon>
        <taxon>Gunneridae</taxon>
        <taxon>Pentapetalae</taxon>
        <taxon>rosids</taxon>
        <taxon>fabids</taxon>
        <taxon>Fabales</taxon>
        <taxon>Fabaceae</taxon>
        <taxon>Papilionoideae</taxon>
        <taxon>50 kb inversion clade</taxon>
        <taxon>NPAAA clade</taxon>
        <taxon>Hologalegina</taxon>
        <taxon>IRL clade</taxon>
        <taxon>Trifolieae</taxon>
        <taxon>Trifolium</taxon>
    </lineage>
</organism>
<sequence>MFMIQGLTSNDSSDVFLPSGNQPSWLAYRGEGPSAQFQVPEDIDRHMKGIILCVVYSSTPENIGAESLTSVLIINYTKYTIQIYKRDTVMSFNNEDWKNVTSNLEPGDDVEIFVVFGHGLIVKKTTVYLFYDQSITTEFEKSIIMEVEPSTNIEMKPSEEVNVQPSPVGDVQSPYNVKVEASITMEIEQSITTEVESSTNMEMEPSAEL</sequence>